<dbReference type="PANTHER" id="PTHR31672:SF2">
    <property type="entry name" value="F-BOX DOMAIN-CONTAINING PROTEIN"/>
    <property type="match status" value="1"/>
</dbReference>
<evidence type="ECO:0000313" key="3">
    <source>
        <dbReference type="Proteomes" id="UP000019116"/>
    </source>
</evidence>
<reference evidence="2" key="2">
    <citation type="submission" date="2018-10" db="UniProtKB">
        <authorList>
            <consortium name="EnsemblPlants"/>
        </authorList>
    </citation>
    <scope>IDENTIFICATION</scope>
</reference>
<evidence type="ECO:0000313" key="2">
    <source>
        <dbReference type="EnsemblPlants" id="TraesCS2A02G551700.1.cds1"/>
    </source>
</evidence>
<dbReference type="InterPro" id="IPR001810">
    <property type="entry name" value="F-box_dom"/>
</dbReference>
<dbReference type="AlphaFoldDB" id="A0A3B6B7J5"/>
<sequence>MRGQPAPPRECADTTREILLKLPTRDVTRCCCVSRLWRDVVADPTFRRLHAEAEAEADHVAAAPEALLVTETREHGRSDEASFSCISSSKPASMPHSIVIPSGYGLSNVCNGLLCFAHNTAPMAPVLICNPVTGETATLPKPPPRWHKNDPTEYHHIALGFSPSTKEYKLFRFSVSSNSDYETVIQQSVCTLGGGRDRWRRQSYISMCPLLHNSPPVLVDGKLYLMTSGRGHQQPRNRNSSEMLVVDVATEEYHMHHLPVEDKGYYPDFDPQVKAFEMSGRLCLAVDIYHPHRKLQFWVFSPPAQYQRGECDNKKLCWDLRHNFYTDGNRCSTLTSVCFDDGEKMLCFRRGDILFKHDTRGCSLELSPEADCEQCHQRLELPPTPSNCKWNVLGGYRPSLLSPLTLATPLSLSYAEAERQQFKHKLLLTLRRHE</sequence>
<protein>
    <recommendedName>
        <fullName evidence="1">F-box domain-containing protein</fullName>
    </recommendedName>
</protein>
<keyword evidence="3" id="KW-1185">Reference proteome</keyword>
<dbReference type="Proteomes" id="UP000019116">
    <property type="component" value="Chromosome 2A"/>
</dbReference>
<name>A0A3B6B7J5_WHEAT</name>
<dbReference type="InterPro" id="IPR036047">
    <property type="entry name" value="F-box-like_dom_sf"/>
</dbReference>
<evidence type="ECO:0000259" key="1">
    <source>
        <dbReference type="SMART" id="SM00256"/>
    </source>
</evidence>
<proteinExistence type="predicted"/>
<dbReference type="InterPro" id="IPR017451">
    <property type="entry name" value="F-box-assoc_interact_dom"/>
</dbReference>
<dbReference type="EnsemblPlants" id="TraesCS2A02G551700.1">
    <property type="protein sequence ID" value="TraesCS2A02G551700.1.cds1"/>
    <property type="gene ID" value="TraesCS2A02G551700"/>
</dbReference>
<organism evidence="2">
    <name type="scientific">Triticum aestivum</name>
    <name type="common">Wheat</name>
    <dbReference type="NCBI Taxonomy" id="4565"/>
    <lineage>
        <taxon>Eukaryota</taxon>
        <taxon>Viridiplantae</taxon>
        <taxon>Streptophyta</taxon>
        <taxon>Embryophyta</taxon>
        <taxon>Tracheophyta</taxon>
        <taxon>Spermatophyta</taxon>
        <taxon>Magnoliopsida</taxon>
        <taxon>Liliopsida</taxon>
        <taxon>Poales</taxon>
        <taxon>Poaceae</taxon>
        <taxon>BOP clade</taxon>
        <taxon>Pooideae</taxon>
        <taxon>Triticodae</taxon>
        <taxon>Triticeae</taxon>
        <taxon>Triticinae</taxon>
        <taxon>Triticum</taxon>
    </lineage>
</organism>
<dbReference type="Gene3D" id="1.20.1280.50">
    <property type="match status" value="1"/>
</dbReference>
<dbReference type="SMART" id="SM00256">
    <property type="entry name" value="FBOX"/>
    <property type="match status" value="1"/>
</dbReference>
<dbReference type="Pfam" id="PF00646">
    <property type="entry name" value="F-box"/>
    <property type="match status" value="1"/>
</dbReference>
<dbReference type="InterPro" id="IPR013187">
    <property type="entry name" value="F-box-assoc_dom_typ3"/>
</dbReference>
<dbReference type="Gramene" id="TraesNOR2A03G00814360.1">
    <property type="protein sequence ID" value="TraesNOR2A03G00814360.1.CDS1"/>
    <property type="gene ID" value="TraesNOR2A03G00814360"/>
</dbReference>
<dbReference type="OrthoDB" id="676617at2759"/>
<dbReference type="Gramene" id="TraesCS2A03G1274200.1">
    <property type="protein sequence ID" value="TraesCS2A03G1274200.1.CDS1"/>
    <property type="gene ID" value="TraesCS2A03G1274200"/>
</dbReference>
<dbReference type="NCBIfam" id="TIGR01640">
    <property type="entry name" value="F_box_assoc_1"/>
    <property type="match status" value="1"/>
</dbReference>
<dbReference type="Pfam" id="PF08268">
    <property type="entry name" value="FBA_3"/>
    <property type="match status" value="1"/>
</dbReference>
<dbReference type="InterPro" id="IPR050796">
    <property type="entry name" value="SCF_F-box_component"/>
</dbReference>
<dbReference type="OMA" id="TPSNCKW"/>
<accession>A0A3B6B7J5</accession>
<dbReference type="PANTHER" id="PTHR31672">
    <property type="entry name" value="BNACNNG10540D PROTEIN"/>
    <property type="match status" value="1"/>
</dbReference>
<feature type="domain" description="F-box" evidence="1">
    <location>
        <begin position="10"/>
        <end position="50"/>
    </location>
</feature>
<dbReference type="SUPFAM" id="SSF81383">
    <property type="entry name" value="F-box domain"/>
    <property type="match status" value="1"/>
</dbReference>
<reference evidence="2" key="1">
    <citation type="submission" date="2018-08" db="EMBL/GenBank/DDBJ databases">
        <authorList>
            <person name="Rossello M."/>
        </authorList>
    </citation>
    <scope>NUCLEOTIDE SEQUENCE [LARGE SCALE GENOMIC DNA]</scope>
    <source>
        <strain evidence="2">cv. Chinese Spring</strain>
    </source>
</reference>
<dbReference type="Gramene" id="TraesCS2A02G551700.1">
    <property type="protein sequence ID" value="TraesCS2A02G551700.1.cds1"/>
    <property type="gene ID" value="TraesCS2A02G551700"/>
</dbReference>